<keyword evidence="6" id="KW-1185">Reference proteome</keyword>
<proteinExistence type="inferred from homology"/>
<evidence type="ECO:0000313" key="6">
    <source>
        <dbReference type="Proteomes" id="UP001642540"/>
    </source>
</evidence>
<gene>
    <name evidence="5" type="ORF">ODALV1_LOCUS2889</name>
</gene>
<dbReference type="Pfam" id="PF05918">
    <property type="entry name" value="API5"/>
    <property type="match status" value="1"/>
</dbReference>
<organism evidence="5 6">
    <name type="scientific">Orchesella dallaii</name>
    <dbReference type="NCBI Taxonomy" id="48710"/>
    <lineage>
        <taxon>Eukaryota</taxon>
        <taxon>Metazoa</taxon>
        <taxon>Ecdysozoa</taxon>
        <taxon>Arthropoda</taxon>
        <taxon>Hexapoda</taxon>
        <taxon>Collembola</taxon>
        <taxon>Entomobryomorpha</taxon>
        <taxon>Entomobryoidea</taxon>
        <taxon>Orchesellidae</taxon>
        <taxon>Orchesellinae</taxon>
        <taxon>Orchesella</taxon>
    </lineage>
</organism>
<sequence length="527" mass="60669">MTGGRKRTSSPVKGKAASTSKELSVCREQVENLYKIYEDLNSAVKKERLESQYQELIAAAGGSEKQKRLASQFITRFVDSFPKLEMAAIGALFDLCEDDDVSIRKQAERDLVTVCKKIPHLVVNVADTLAQILQTENMGELSVVYSSLISLLHIDADRALMGIFAQIRTGEQLVKERCLKFLETKIAALGPEMLTLEFERRLFSEALQSVKALGGNNEFLVLMGILKSTKLSKIDEGRMYFVRIVEALLDIKKDFLAVEESKIAQLLTCSDFVFPYFHELANSAPLFIYYCTRVIPKLTSFDVKFENAYFSVLRMTIDLMRYVDKLEDDQAKLCLESLLQVTNFFLVESPVSEDGIIPDYQFSYLESLFYLIHRLFADHTHLFEEYAQGLENEFRSKVAYLLRAVVAYKMKIVADFKQIEWKDMKKEETKITCLRALVNISDVAKNVFFRRRITESQIRLSWQATSLPSTLEKKRPQQCSHSSDRESEKKLKIYQPPSGKFSDRAGNYDSLKRTNRMTFRRNKFNRY</sequence>
<evidence type="ECO:0000256" key="3">
    <source>
        <dbReference type="SAM" id="Coils"/>
    </source>
</evidence>
<evidence type="ECO:0008006" key="7">
    <source>
        <dbReference type="Google" id="ProtNLM"/>
    </source>
</evidence>
<evidence type="ECO:0000256" key="4">
    <source>
        <dbReference type="SAM" id="MobiDB-lite"/>
    </source>
</evidence>
<dbReference type="InterPro" id="IPR016024">
    <property type="entry name" value="ARM-type_fold"/>
</dbReference>
<dbReference type="EMBL" id="CAXLJM020000007">
    <property type="protein sequence ID" value="CAL8074445.1"/>
    <property type="molecule type" value="Genomic_DNA"/>
</dbReference>
<reference evidence="5 6" key="1">
    <citation type="submission" date="2024-08" db="EMBL/GenBank/DDBJ databases">
        <authorList>
            <person name="Cucini C."/>
            <person name="Frati F."/>
        </authorList>
    </citation>
    <scope>NUCLEOTIDE SEQUENCE [LARGE SCALE GENOMIC DNA]</scope>
</reference>
<keyword evidence="3" id="KW-0175">Coiled coil</keyword>
<dbReference type="PANTHER" id="PTHR12758:SF19">
    <property type="entry name" value="APOPTOSIS INHIBITOR 5"/>
    <property type="match status" value="1"/>
</dbReference>
<dbReference type="SUPFAM" id="SSF48371">
    <property type="entry name" value="ARM repeat"/>
    <property type="match status" value="1"/>
</dbReference>
<keyword evidence="2" id="KW-0053">Apoptosis</keyword>
<feature type="region of interest" description="Disordered" evidence="4">
    <location>
        <begin position="1"/>
        <end position="22"/>
    </location>
</feature>
<evidence type="ECO:0000256" key="2">
    <source>
        <dbReference type="ARBA" id="ARBA00022703"/>
    </source>
</evidence>
<feature type="coiled-coil region" evidence="3">
    <location>
        <begin position="27"/>
        <end position="66"/>
    </location>
</feature>
<comment type="caution">
    <text evidence="5">The sequence shown here is derived from an EMBL/GenBank/DDBJ whole genome shotgun (WGS) entry which is preliminary data.</text>
</comment>
<name>A0ABP1PUU8_9HEXA</name>
<protein>
    <recommendedName>
        <fullName evidence="7">Apoptosis inhibitor 5</fullName>
    </recommendedName>
</protein>
<evidence type="ECO:0000313" key="5">
    <source>
        <dbReference type="EMBL" id="CAL8074445.1"/>
    </source>
</evidence>
<accession>A0ABP1PUU8</accession>
<dbReference type="PANTHER" id="PTHR12758">
    <property type="entry name" value="APOPTOSIS INHIBITOR 5-RELATED"/>
    <property type="match status" value="1"/>
</dbReference>
<dbReference type="InterPro" id="IPR008383">
    <property type="entry name" value="API5"/>
</dbReference>
<comment type="similarity">
    <text evidence="1">Belongs to the API5 family.</text>
</comment>
<evidence type="ECO:0000256" key="1">
    <source>
        <dbReference type="ARBA" id="ARBA00009515"/>
    </source>
</evidence>
<feature type="compositionally biased region" description="Basic and acidic residues" evidence="4">
    <location>
        <begin position="482"/>
        <end position="491"/>
    </location>
</feature>
<dbReference type="Proteomes" id="UP001642540">
    <property type="component" value="Unassembled WGS sequence"/>
</dbReference>
<feature type="region of interest" description="Disordered" evidence="4">
    <location>
        <begin position="469"/>
        <end position="508"/>
    </location>
</feature>